<evidence type="ECO:0000259" key="1">
    <source>
        <dbReference type="PROSITE" id="PS51186"/>
    </source>
</evidence>
<dbReference type="GO" id="GO:0005737">
    <property type="term" value="C:cytoplasm"/>
    <property type="evidence" value="ECO:0007669"/>
    <property type="project" value="TreeGrafter"/>
</dbReference>
<dbReference type="PANTHER" id="PTHR43441:SF10">
    <property type="entry name" value="ACETYLTRANSFERASE"/>
    <property type="match status" value="1"/>
</dbReference>
<dbReference type="SUPFAM" id="SSF55729">
    <property type="entry name" value="Acyl-CoA N-acyltransferases (Nat)"/>
    <property type="match status" value="2"/>
</dbReference>
<dbReference type="GO" id="GO:1990189">
    <property type="term" value="F:protein N-terminal-serine acetyltransferase activity"/>
    <property type="evidence" value="ECO:0007669"/>
    <property type="project" value="TreeGrafter"/>
</dbReference>
<feature type="domain" description="N-acetyltransferase" evidence="1">
    <location>
        <begin position="20"/>
        <end position="177"/>
    </location>
</feature>
<organism evidence="2 3">
    <name type="scientific">Nocardioides bruguierae</name>
    <dbReference type="NCBI Taxonomy" id="2945102"/>
    <lineage>
        <taxon>Bacteria</taxon>
        <taxon>Bacillati</taxon>
        <taxon>Actinomycetota</taxon>
        <taxon>Actinomycetes</taxon>
        <taxon>Propionibacteriales</taxon>
        <taxon>Nocardioidaceae</taxon>
        <taxon>Nocardioides</taxon>
    </lineage>
</organism>
<dbReference type="PROSITE" id="PS51186">
    <property type="entry name" value="GNAT"/>
    <property type="match status" value="2"/>
</dbReference>
<dbReference type="AlphaFoldDB" id="A0A9X2D9F3"/>
<evidence type="ECO:0000313" key="3">
    <source>
        <dbReference type="Proteomes" id="UP001139485"/>
    </source>
</evidence>
<reference evidence="2" key="1">
    <citation type="submission" date="2022-05" db="EMBL/GenBank/DDBJ databases">
        <authorList>
            <person name="Tuo L."/>
        </authorList>
    </citation>
    <scope>NUCLEOTIDE SEQUENCE</scope>
    <source>
        <strain evidence="2">BSK12Z-4</strain>
    </source>
</reference>
<dbReference type="CDD" id="cd04301">
    <property type="entry name" value="NAT_SF"/>
    <property type="match status" value="1"/>
</dbReference>
<dbReference type="EMBL" id="JAMOIL010000020">
    <property type="protein sequence ID" value="MCM0621590.1"/>
    <property type="molecule type" value="Genomic_DNA"/>
</dbReference>
<comment type="caution">
    <text evidence="2">The sequence shown here is derived from an EMBL/GenBank/DDBJ whole genome shotgun (WGS) entry which is preliminary data.</text>
</comment>
<dbReference type="InterPro" id="IPR000182">
    <property type="entry name" value="GNAT_dom"/>
</dbReference>
<dbReference type="PANTHER" id="PTHR43441">
    <property type="entry name" value="RIBOSOMAL-PROTEIN-SERINE ACETYLTRANSFERASE"/>
    <property type="match status" value="1"/>
</dbReference>
<gene>
    <name evidence="2" type="ORF">M8330_14955</name>
</gene>
<protein>
    <submittedName>
        <fullName evidence="2">GNAT family N-acetyltransferase</fullName>
    </submittedName>
</protein>
<keyword evidence="3" id="KW-1185">Reference proteome</keyword>
<dbReference type="GO" id="GO:0008999">
    <property type="term" value="F:protein-N-terminal-alanine acetyltransferase activity"/>
    <property type="evidence" value="ECO:0007669"/>
    <property type="project" value="TreeGrafter"/>
</dbReference>
<evidence type="ECO:0000313" key="2">
    <source>
        <dbReference type="EMBL" id="MCM0621590.1"/>
    </source>
</evidence>
<dbReference type="Gene3D" id="3.40.630.30">
    <property type="match status" value="2"/>
</dbReference>
<dbReference type="Pfam" id="PF13302">
    <property type="entry name" value="Acetyltransf_3"/>
    <property type="match status" value="1"/>
</dbReference>
<dbReference type="InterPro" id="IPR016181">
    <property type="entry name" value="Acyl_CoA_acyltransferase"/>
</dbReference>
<dbReference type="Proteomes" id="UP001139485">
    <property type="component" value="Unassembled WGS sequence"/>
</dbReference>
<feature type="domain" description="N-acetyltransferase" evidence="1">
    <location>
        <begin position="184"/>
        <end position="327"/>
    </location>
</feature>
<dbReference type="RefSeq" id="WP_250827980.1">
    <property type="nucleotide sequence ID" value="NZ_JAMOIL010000020.1"/>
</dbReference>
<sequence length="327" mass="34966">MTATPLLLPRTMPVLEDAGVRLRPFTHADAPAVRAATQDPLIPLITTVPATDDDGEVAAYVERQLGRLDEGVGYSFAIADAATDTCVGEIGLWMRADGRCGTGYWVVPARRREGWASRALTLLTSWALDHDDVDVIELLAEPGNAASRATAARAGYQEVALLRRHEPVGEELRDMVLHRAGRGVATDPWTAEVAEADAALDQRLSDELDAHNAAATPGLAPARELTVRLTDDAGLLLAGTSGWTWGVAGGIALTWVAPQARGTGAGSRLLDLFETEARARGVQHVFTTSFTFQAPGFYQRNGYEEIGRWQGLPVAGEADVHLVKALS</sequence>
<accession>A0A9X2D9F3</accession>
<dbReference type="InterPro" id="IPR051908">
    <property type="entry name" value="Ribosomal_N-acetyltransferase"/>
</dbReference>
<dbReference type="Pfam" id="PF13508">
    <property type="entry name" value="Acetyltransf_7"/>
    <property type="match status" value="1"/>
</dbReference>
<name>A0A9X2D9F3_9ACTN</name>
<proteinExistence type="predicted"/>